<sequence length="685" mass="72714">MSFLVVLAKFSAFTDAFLSGLVIPLIPILLQTRAHVPHHQVQIWASVLVAAYGGAFAAVSPLIPLLTRQGPQAYVVLIASLACAAAAFAVLQFSCDLTLLIVARALQGLAAAAVTGASSGLFATTASTGSTWLTPAFIQSVAMTTAPFTAGLLHDYYGLDAVFHSAYVLIVLDILLVLVAVNTTANDQQQQPRLTDEAAGLLESETQPGGYGTMPSGPDGFTRSPSPSIPPIPSLPAATTPWSSRLLVAFCGYLVVGLLNSALQSLLPLLVQRYFDRSMLATGYMFVALSAPAALIGLFSGILSTRVPKSPRFLTAIGFLACLPAFLFLGQLPQMRAFLLTLSGISLAIGLCGDPLVKEMADAVGPSTGDSWGAAAQAATLPNLANAWGTLIGPLFAGAINWLWGWQTTNRSLAIVAAATGVISLLFLQGWIANPYPGNRARPLEASSDEESASLLANDGSNRRLYGQSEAYGRKEDRYPRRQDSDDVSPHTRSGEDRKHRPHRRHFSVDNFSVATTTTPGSLDSSASSVRFQAALETPRQGSSVSSVSKRAEASDSASKASAERRYVMREAPHAPATDPLLAAGSLYVIDEERDTARGVESERQKRRVVVFPEGTAPPGLLERHRHHVVAINALDGTAQMVSNSTDNHAVHVTEESAEDEPAFSEASSRRYVVVVVEGEEADLV</sequence>
<gene>
    <name evidence="8" type="ORF">C8A00DRAFT_12296</name>
</gene>
<dbReference type="PANTHER" id="PTHR23506:SF23">
    <property type="entry name" value="GH10249P"/>
    <property type="match status" value="1"/>
</dbReference>
<feature type="transmembrane region" description="Helical" evidence="7">
    <location>
        <begin position="313"/>
        <end position="330"/>
    </location>
</feature>
<feature type="compositionally biased region" description="Polar residues" evidence="6">
    <location>
        <begin position="510"/>
        <end position="531"/>
    </location>
</feature>
<dbReference type="Proteomes" id="UP001302745">
    <property type="component" value="Unassembled WGS sequence"/>
</dbReference>
<keyword evidence="5 7" id="KW-0472">Membrane</keyword>
<accession>A0AAN7A0D8</accession>
<comment type="caution">
    <text evidence="8">The sequence shown here is derived from an EMBL/GenBank/DDBJ whole genome shotgun (WGS) entry which is preliminary data.</text>
</comment>
<dbReference type="Pfam" id="PF07690">
    <property type="entry name" value="MFS_1"/>
    <property type="match status" value="1"/>
</dbReference>
<feature type="transmembrane region" description="Helical" evidence="7">
    <location>
        <begin position="413"/>
        <end position="432"/>
    </location>
</feature>
<dbReference type="SUPFAM" id="SSF103473">
    <property type="entry name" value="MFS general substrate transporter"/>
    <property type="match status" value="1"/>
</dbReference>
<feature type="transmembrane region" description="Helical" evidence="7">
    <location>
        <begin position="165"/>
        <end position="185"/>
    </location>
</feature>
<dbReference type="AlphaFoldDB" id="A0AAN7A0D8"/>
<comment type="subcellular location">
    <subcellularLocation>
        <location evidence="1">Membrane</location>
        <topology evidence="1">Multi-pass membrane protein</topology>
    </subcellularLocation>
</comment>
<feature type="transmembrane region" description="Helical" evidence="7">
    <location>
        <begin position="132"/>
        <end position="153"/>
    </location>
</feature>
<protein>
    <submittedName>
        <fullName evidence="8">Major facilitator superfamily domain-containing protein</fullName>
    </submittedName>
</protein>
<feature type="transmembrane region" description="Helical" evidence="7">
    <location>
        <begin position="246"/>
        <end position="271"/>
    </location>
</feature>
<evidence type="ECO:0000256" key="6">
    <source>
        <dbReference type="SAM" id="MobiDB-lite"/>
    </source>
</evidence>
<name>A0AAN7A0D8_9PEZI</name>
<organism evidence="8 9">
    <name type="scientific">Chaetomidium leptoderma</name>
    <dbReference type="NCBI Taxonomy" id="669021"/>
    <lineage>
        <taxon>Eukaryota</taxon>
        <taxon>Fungi</taxon>
        <taxon>Dikarya</taxon>
        <taxon>Ascomycota</taxon>
        <taxon>Pezizomycotina</taxon>
        <taxon>Sordariomycetes</taxon>
        <taxon>Sordariomycetidae</taxon>
        <taxon>Sordariales</taxon>
        <taxon>Chaetomiaceae</taxon>
        <taxon>Chaetomidium</taxon>
    </lineage>
</organism>
<evidence type="ECO:0000313" key="9">
    <source>
        <dbReference type="Proteomes" id="UP001302745"/>
    </source>
</evidence>
<feature type="transmembrane region" description="Helical" evidence="7">
    <location>
        <begin position="12"/>
        <end position="31"/>
    </location>
</feature>
<feature type="transmembrane region" description="Helical" evidence="7">
    <location>
        <begin position="105"/>
        <end position="126"/>
    </location>
</feature>
<dbReference type="EMBL" id="MU856861">
    <property type="protein sequence ID" value="KAK4156804.1"/>
    <property type="molecule type" value="Genomic_DNA"/>
</dbReference>
<keyword evidence="9" id="KW-1185">Reference proteome</keyword>
<evidence type="ECO:0000256" key="1">
    <source>
        <dbReference type="ARBA" id="ARBA00004141"/>
    </source>
</evidence>
<feature type="transmembrane region" description="Helical" evidence="7">
    <location>
        <begin position="73"/>
        <end position="93"/>
    </location>
</feature>
<dbReference type="InterPro" id="IPR011701">
    <property type="entry name" value="MFS"/>
</dbReference>
<evidence type="ECO:0000256" key="2">
    <source>
        <dbReference type="ARBA" id="ARBA00022448"/>
    </source>
</evidence>
<dbReference type="InterPro" id="IPR050930">
    <property type="entry name" value="MFS_Vesicular_Transporter"/>
</dbReference>
<keyword evidence="4 7" id="KW-1133">Transmembrane helix</keyword>
<feature type="transmembrane region" description="Helical" evidence="7">
    <location>
        <begin position="43"/>
        <end position="67"/>
    </location>
</feature>
<dbReference type="GO" id="GO:0016020">
    <property type="term" value="C:membrane"/>
    <property type="evidence" value="ECO:0007669"/>
    <property type="project" value="UniProtKB-SubCell"/>
</dbReference>
<feature type="transmembrane region" description="Helical" evidence="7">
    <location>
        <begin position="387"/>
        <end position="406"/>
    </location>
</feature>
<dbReference type="PANTHER" id="PTHR23506">
    <property type="entry name" value="GH10249P"/>
    <property type="match status" value="1"/>
</dbReference>
<evidence type="ECO:0000256" key="5">
    <source>
        <dbReference type="ARBA" id="ARBA00023136"/>
    </source>
</evidence>
<evidence type="ECO:0000313" key="8">
    <source>
        <dbReference type="EMBL" id="KAK4156804.1"/>
    </source>
</evidence>
<evidence type="ECO:0000256" key="4">
    <source>
        <dbReference type="ARBA" id="ARBA00022989"/>
    </source>
</evidence>
<keyword evidence="2" id="KW-0813">Transport</keyword>
<keyword evidence="3 7" id="KW-0812">Transmembrane</keyword>
<proteinExistence type="predicted"/>
<feature type="transmembrane region" description="Helical" evidence="7">
    <location>
        <begin position="283"/>
        <end position="307"/>
    </location>
</feature>
<evidence type="ECO:0000256" key="7">
    <source>
        <dbReference type="SAM" id="Phobius"/>
    </source>
</evidence>
<dbReference type="InterPro" id="IPR036259">
    <property type="entry name" value="MFS_trans_sf"/>
</dbReference>
<reference evidence="8" key="1">
    <citation type="journal article" date="2023" name="Mol. Phylogenet. Evol.">
        <title>Genome-scale phylogeny and comparative genomics of the fungal order Sordariales.</title>
        <authorList>
            <person name="Hensen N."/>
            <person name="Bonometti L."/>
            <person name="Westerberg I."/>
            <person name="Brannstrom I.O."/>
            <person name="Guillou S."/>
            <person name="Cros-Aarteil S."/>
            <person name="Calhoun S."/>
            <person name="Haridas S."/>
            <person name="Kuo A."/>
            <person name="Mondo S."/>
            <person name="Pangilinan J."/>
            <person name="Riley R."/>
            <person name="LaButti K."/>
            <person name="Andreopoulos B."/>
            <person name="Lipzen A."/>
            <person name="Chen C."/>
            <person name="Yan M."/>
            <person name="Daum C."/>
            <person name="Ng V."/>
            <person name="Clum A."/>
            <person name="Steindorff A."/>
            <person name="Ohm R.A."/>
            <person name="Martin F."/>
            <person name="Silar P."/>
            <person name="Natvig D.O."/>
            <person name="Lalanne C."/>
            <person name="Gautier V."/>
            <person name="Ament-Velasquez S.L."/>
            <person name="Kruys A."/>
            <person name="Hutchinson M.I."/>
            <person name="Powell A.J."/>
            <person name="Barry K."/>
            <person name="Miller A.N."/>
            <person name="Grigoriev I.V."/>
            <person name="Debuchy R."/>
            <person name="Gladieux P."/>
            <person name="Hiltunen Thoren M."/>
            <person name="Johannesson H."/>
        </authorList>
    </citation>
    <scope>NUCLEOTIDE SEQUENCE</scope>
    <source>
        <strain evidence="8">CBS 538.74</strain>
    </source>
</reference>
<dbReference type="Gene3D" id="1.20.1250.20">
    <property type="entry name" value="MFS general substrate transporter like domains"/>
    <property type="match status" value="2"/>
</dbReference>
<dbReference type="GO" id="GO:0022857">
    <property type="term" value="F:transmembrane transporter activity"/>
    <property type="evidence" value="ECO:0007669"/>
    <property type="project" value="InterPro"/>
</dbReference>
<feature type="compositionally biased region" description="Basic and acidic residues" evidence="6">
    <location>
        <begin position="472"/>
        <end position="499"/>
    </location>
</feature>
<reference evidence="8" key="2">
    <citation type="submission" date="2023-05" db="EMBL/GenBank/DDBJ databases">
        <authorList>
            <consortium name="Lawrence Berkeley National Laboratory"/>
            <person name="Steindorff A."/>
            <person name="Hensen N."/>
            <person name="Bonometti L."/>
            <person name="Westerberg I."/>
            <person name="Brannstrom I.O."/>
            <person name="Guillou S."/>
            <person name="Cros-Aarteil S."/>
            <person name="Calhoun S."/>
            <person name="Haridas S."/>
            <person name="Kuo A."/>
            <person name="Mondo S."/>
            <person name="Pangilinan J."/>
            <person name="Riley R."/>
            <person name="Labutti K."/>
            <person name="Andreopoulos B."/>
            <person name="Lipzen A."/>
            <person name="Chen C."/>
            <person name="Yanf M."/>
            <person name="Daum C."/>
            <person name="Ng V."/>
            <person name="Clum A."/>
            <person name="Ohm R."/>
            <person name="Martin F."/>
            <person name="Silar P."/>
            <person name="Natvig D."/>
            <person name="Lalanne C."/>
            <person name="Gautier V."/>
            <person name="Ament-Velasquez S.L."/>
            <person name="Kruys A."/>
            <person name="Hutchinson M.I."/>
            <person name="Powell A.J."/>
            <person name="Barry K."/>
            <person name="Miller A.N."/>
            <person name="Grigoriev I.V."/>
            <person name="Debuchy R."/>
            <person name="Gladieux P."/>
            <person name="Thoren M.H."/>
            <person name="Johannesson H."/>
        </authorList>
    </citation>
    <scope>NUCLEOTIDE SEQUENCE</scope>
    <source>
        <strain evidence="8">CBS 538.74</strain>
    </source>
</reference>
<feature type="region of interest" description="Disordered" evidence="6">
    <location>
        <begin position="466"/>
        <end position="563"/>
    </location>
</feature>
<evidence type="ECO:0000256" key="3">
    <source>
        <dbReference type="ARBA" id="ARBA00022692"/>
    </source>
</evidence>